<comment type="function">
    <text evidence="3">A probable RNA chaperone. Forms a complex with KhpB which binds to cellular RNA and controls its expression. Plays a role in peptidoglycan (PG) homeostasis and cell length regulation.</text>
</comment>
<comment type="subcellular location">
    <subcellularLocation>
        <location evidence="3">Cytoplasm</location>
    </subcellularLocation>
</comment>
<dbReference type="Proteomes" id="UP000005481">
    <property type="component" value="Unassembled WGS sequence"/>
</dbReference>
<evidence type="ECO:0000313" key="4">
    <source>
        <dbReference type="EMBL" id="EHM39734.1"/>
    </source>
</evidence>
<dbReference type="SUPFAM" id="SSF54814">
    <property type="entry name" value="Prokaryotic type KH domain (KH-domain type II)"/>
    <property type="match status" value="1"/>
</dbReference>
<dbReference type="Gene3D" id="3.30.300.20">
    <property type="match status" value="1"/>
</dbReference>
<evidence type="ECO:0000256" key="3">
    <source>
        <dbReference type="HAMAP-Rule" id="MF_00088"/>
    </source>
</evidence>
<organism evidence="4 5">
    <name type="scientific">Anaeroglobus geminatus F0357</name>
    <dbReference type="NCBI Taxonomy" id="861450"/>
    <lineage>
        <taxon>Bacteria</taxon>
        <taxon>Bacillati</taxon>
        <taxon>Bacillota</taxon>
        <taxon>Negativicutes</taxon>
        <taxon>Veillonellales</taxon>
        <taxon>Veillonellaceae</taxon>
        <taxon>Anaeroglobus</taxon>
    </lineage>
</organism>
<dbReference type="GO" id="GO:0003723">
    <property type="term" value="F:RNA binding"/>
    <property type="evidence" value="ECO:0007669"/>
    <property type="project" value="UniProtKB-UniRule"/>
</dbReference>
<protein>
    <recommendedName>
        <fullName evidence="3">RNA-binding protein KhpA</fullName>
    </recommendedName>
    <alternativeName>
        <fullName evidence="3">KH-domain protein A</fullName>
    </alternativeName>
</protein>
<sequence>MGSDTMEELIICIARALVNHPEAVTVTKIQKADIEVYRLHVASEDMGKVIGKQGKIARAIRLVVKAAAVRADVKVAVDIV</sequence>
<dbReference type="InterPro" id="IPR020627">
    <property type="entry name" value="KhpA"/>
</dbReference>
<keyword evidence="3" id="KW-0143">Chaperone</keyword>
<name>G9YID1_9FIRM</name>
<comment type="similarity">
    <text evidence="3">Belongs to the KhpA RNA-binding protein family.</text>
</comment>
<dbReference type="InterPro" id="IPR015946">
    <property type="entry name" value="KH_dom-like_a/b"/>
</dbReference>
<dbReference type="HAMAP" id="MF_00088">
    <property type="entry name" value="KhpA"/>
    <property type="match status" value="1"/>
</dbReference>
<keyword evidence="3" id="KW-0961">Cell wall biogenesis/degradation</keyword>
<keyword evidence="5" id="KW-1185">Reference proteome</keyword>
<keyword evidence="3" id="KW-0133">Cell shape</keyword>
<dbReference type="GO" id="GO:0005737">
    <property type="term" value="C:cytoplasm"/>
    <property type="evidence" value="ECO:0007669"/>
    <property type="project" value="UniProtKB-SubCell"/>
</dbReference>
<evidence type="ECO:0000256" key="2">
    <source>
        <dbReference type="ARBA" id="ARBA00022884"/>
    </source>
</evidence>
<dbReference type="Pfam" id="PF13083">
    <property type="entry name" value="KH_KhpA-B"/>
    <property type="match status" value="1"/>
</dbReference>
<dbReference type="AlphaFoldDB" id="G9YID1"/>
<dbReference type="GO" id="GO:0008360">
    <property type="term" value="P:regulation of cell shape"/>
    <property type="evidence" value="ECO:0007669"/>
    <property type="project" value="UniProtKB-KW"/>
</dbReference>
<keyword evidence="2 3" id="KW-0694">RNA-binding</keyword>
<dbReference type="PANTHER" id="PTHR34654">
    <property type="entry name" value="UPF0109 PROTEIN SCO5592"/>
    <property type="match status" value="1"/>
</dbReference>
<keyword evidence="1 3" id="KW-0963">Cytoplasm</keyword>
<proteinExistence type="inferred from homology"/>
<comment type="caution">
    <text evidence="4">The sequence shown here is derived from an EMBL/GenBank/DDBJ whole genome shotgun (WGS) entry which is preliminary data.</text>
</comment>
<dbReference type="InterPro" id="IPR009019">
    <property type="entry name" value="KH_sf_prok-type"/>
</dbReference>
<dbReference type="EMBL" id="AGCJ01000060">
    <property type="protein sequence ID" value="EHM39734.1"/>
    <property type="molecule type" value="Genomic_DNA"/>
</dbReference>
<reference evidence="4 5" key="1">
    <citation type="submission" date="2011-08" db="EMBL/GenBank/DDBJ databases">
        <authorList>
            <person name="Weinstock G."/>
            <person name="Sodergren E."/>
            <person name="Clifton S."/>
            <person name="Fulton L."/>
            <person name="Fulton B."/>
            <person name="Courtney L."/>
            <person name="Fronick C."/>
            <person name="Harrison M."/>
            <person name="Strong C."/>
            <person name="Farmer C."/>
            <person name="Delahaunty K."/>
            <person name="Markovic C."/>
            <person name="Hall O."/>
            <person name="Minx P."/>
            <person name="Tomlinson C."/>
            <person name="Mitreva M."/>
            <person name="Hou S."/>
            <person name="Chen J."/>
            <person name="Wollam A."/>
            <person name="Pepin K.H."/>
            <person name="Johnson M."/>
            <person name="Bhonagiri V."/>
            <person name="Zhang X."/>
            <person name="Suruliraj S."/>
            <person name="Warren W."/>
            <person name="Chinwalla A."/>
            <person name="Mardis E.R."/>
            <person name="Wilson R.K."/>
        </authorList>
    </citation>
    <scope>NUCLEOTIDE SEQUENCE [LARGE SCALE GENOMIC DNA]</scope>
    <source>
        <strain evidence="4 5">F0357</strain>
    </source>
</reference>
<dbReference type="PANTHER" id="PTHR34654:SF1">
    <property type="entry name" value="RNA-BINDING PROTEIN KHPA"/>
    <property type="match status" value="1"/>
</dbReference>
<gene>
    <name evidence="3" type="primary">khpA</name>
    <name evidence="4" type="ORF">HMPREF0080_01422</name>
</gene>
<evidence type="ECO:0000256" key="1">
    <source>
        <dbReference type="ARBA" id="ARBA00022490"/>
    </source>
</evidence>
<accession>G9YID1</accession>
<dbReference type="eggNOG" id="COG1837">
    <property type="taxonomic scope" value="Bacteria"/>
</dbReference>
<evidence type="ECO:0000313" key="5">
    <source>
        <dbReference type="Proteomes" id="UP000005481"/>
    </source>
</evidence>
<dbReference type="GO" id="GO:0009252">
    <property type="term" value="P:peptidoglycan biosynthetic process"/>
    <property type="evidence" value="ECO:0007669"/>
    <property type="project" value="UniProtKB-UniRule"/>
</dbReference>
<dbReference type="PATRIC" id="fig|861450.3.peg.1313"/>
<dbReference type="HOGENOM" id="CLU_132074_1_0_9"/>
<dbReference type="STRING" id="861450.HMPREF0080_01422"/>
<dbReference type="GO" id="GO:0071555">
    <property type="term" value="P:cell wall organization"/>
    <property type="evidence" value="ECO:0007669"/>
    <property type="project" value="UniProtKB-KW"/>
</dbReference>
<comment type="subunit">
    <text evidence="3">Forms a complex with KhpB.</text>
</comment>
<dbReference type="CDD" id="cd22533">
    <property type="entry name" value="KH-II_YlqC-like"/>
    <property type="match status" value="1"/>
</dbReference>